<organism evidence="3 4">
    <name type="scientific">Alicyclobacillus mengziensis</name>
    <dbReference type="NCBI Taxonomy" id="2931921"/>
    <lineage>
        <taxon>Bacteria</taxon>
        <taxon>Bacillati</taxon>
        <taxon>Bacillota</taxon>
        <taxon>Bacilli</taxon>
        <taxon>Bacillales</taxon>
        <taxon>Alicyclobacillaceae</taxon>
        <taxon>Alicyclobacillus</taxon>
    </lineage>
</organism>
<feature type="coiled-coil region" evidence="1">
    <location>
        <begin position="73"/>
        <end position="107"/>
    </location>
</feature>
<keyword evidence="2" id="KW-0472">Membrane</keyword>
<feature type="transmembrane region" description="Helical" evidence="2">
    <location>
        <begin position="28"/>
        <end position="55"/>
    </location>
</feature>
<dbReference type="EMBL" id="CP071182">
    <property type="protein sequence ID" value="QSO49570.1"/>
    <property type="molecule type" value="Genomic_DNA"/>
</dbReference>
<reference evidence="3 4" key="1">
    <citation type="submission" date="2021-02" db="EMBL/GenBank/DDBJ databases">
        <title>Alicyclobacillus curvatus sp. nov. and Alicyclobacillus mengziensis sp. nov., two acidophilic bacteria isolated from acid mine drainage.</title>
        <authorList>
            <person name="Huang Y."/>
        </authorList>
    </citation>
    <scope>NUCLEOTIDE SEQUENCE [LARGE SCALE GENOMIC DNA]</scope>
    <source>
        <strain evidence="3 4">S30H14</strain>
    </source>
</reference>
<evidence type="ECO:0000313" key="3">
    <source>
        <dbReference type="EMBL" id="QSO49570.1"/>
    </source>
</evidence>
<sequence length="203" mass="20958">MSAARVEQTADVAADSLVRRLVRGLAKVLLLVMVPLVAAALLIGGSLQIIGVPVWQTTVSYIHRQGVQASTTASAEQSAQSQLKAENANLQKQVASLNSALNAEKTQEEGLKSQLNADNAQLSAKRSALVTAKQEASIVTQMDPAAAAQVLVKLPEAEAGLVLAVLSPGVSSQVLAQMNPTTAAKLLQVAGTTNVNTANSFAP</sequence>
<dbReference type="KEGG" id="afx:JZ786_12135"/>
<dbReference type="RefSeq" id="WP_206658879.1">
    <property type="nucleotide sequence ID" value="NZ_CP071182.1"/>
</dbReference>
<evidence type="ECO:0000256" key="2">
    <source>
        <dbReference type="SAM" id="Phobius"/>
    </source>
</evidence>
<evidence type="ECO:0000256" key="1">
    <source>
        <dbReference type="SAM" id="Coils"/>
    </source>
</evidence>
<keyword evidence="2" id="KW-1133">Transmembrane helix</keyword>
<keyword evidence="1" id="KW-0175">Coiled coil</keyword>
<evidence type="ECO:0008006" key="5">
    <source>
        <dbReference type="Google" id="ProtNLM"/>
    </source>
</evidence>
<gene>
    <name evidence="3" type="ORF">JZ786_12135</name>
</gene>
<proteinExistence type="predicted"/>
<dbReference type="Proteomes" id="UP000663505">
    <property type="component" value="Chromosome"/>
</dbReference>
<name>A0A9X7W380_9BACL</name>
<dbReference type="AlphaFoldDB" id="A0A9X7W380"/>
<keyword evidence="2" id="KW-0812">Transmembrane</keyword>
<accession>A0A9X7W380</accession>
<evidence type="ECO:0000313" key="4">
    <source>
        <dbReference type="Proteomes" id="UP000663505"/>
    </source>
</evidence>
<keyword evidence="4" id="KW-1185">Reference proteome</keyword>
<dbReference type="SUPFAM" id="SSF158791">
    <property type="entry name" value="MgtE N-terminal domain-like"/>
    <property type="match status" value="1"/>
</dbReference>
<protein>
    <recommendedName>
        <fullName evidence="5">Magnesium transporter MgtE intracellular domain-containing protein</fullName>
    </recommendedName>
</protein>